<accession>A0A8D8Z523</accession>
<evidence type="ECO:0008006" key="3">
    <source>
        <dbReference type="Google" id="ProtNLM"/>
    </source>
</evidence>
<sequence>MNINEVPPVGPPVLKAAHLSMIPEFSGEVEILPRFISTCDDLVAHFYIANDAANFQNKFLMSSILAKIKGNAQLNLSSCILNTWQDLKTALVDTYSDKRDLHTLTIEMCSLKQGTESAFDFHNKIQSLMNLQASYITTHNTQNGPAIKSFLADLGLRTLLRGLDYQIDANPHLSQTGNTTSKGSHSNSTPPRFNSHRYNTSPRNNFQPFFQPRVDQATSSGSFNRHTNQNEPHQDRPNYFNRVPNERAAPSRQFAMRPPNNTQNVWNRSYGRPLPKPTPMSGTTRNTNLNTIEPQESAEQYELPYDSPELEEHYQDLTLFNEVDNGIEGNRQQNLERENFQVDASEPPNY</sequence>
<feature type="region of interest" description="Disordered" evidence="1">
    <location>
        <begin position="171"/>
        <end position="299"/>
    </location>
</feature>
<protein>
    <recommendedName>
        <fullName evidence="3">Retrotransposon gag domain-containing protein</fullName>
    </recommendedName>
</protein>
<feature type="compositionally biased region" description="Polar residues" evidence="1">
    <location>
        <begin position="280"/>
        <end position="298"/>
    </location>
</feature>
<organism evidence="2">
    <name type="scientific">Cacopsylla melanoneura</name>
    <dbReference type="NCBI Taxonomy" id="428564"/>
    <lineage>
        <taxon>Eukaryota</taxon>
        <taxon>Metazoa</taxon>
        <taxon>Ecdysozoa</taxon>
        <taxon>Arthropoda</taxon>
        <taxon>Hexapoda</taxon>
        <taxon>Insecta</taxon>
        <taxon>Pterygota</taxon>
        <taxon>Neoptera</taxon>
        <taxon>Paraneoptera</taxon>
        <taxon>Hemiptera</taxon>
        <taxon>Sternorrhyncha</taxon>
        <taxon>Psylloidea</taxon>
        <taxon>Psyllidae</taxon>
        <taxon>Psyllinae</taxon>
        <taxon>Cacopsylla</taxon>
    </lineage>
</organism>
<proteinExistence type="predicted"/>
<evidence type="ECO:0000256" key="1">
    <source>
        <dbReference type="SAM" id="MobiDB-lite"/>
    </source>
</evidence>
<name>A0A8D8Z523_9HEMI</name>
<reference evidence="2" key="1">
    <citation type="submission" date="2021-05" db="EMBL/GenBank/DDBJ databases">
        <authorList>
            <person name="Alioto T."/>
            <person name="Alioto T."/>
            <person name="Gomez Garrido J."/>
        </authorList>
    </citation>
    <scope>NUCLEOTIDE SEQUENCE</scope>
</reference>
<feature type="compositionally biased region" description="Polar residues" evidence="1">
    <location>
        <begin position="216"/>
        <end position="231"/>
    </location>
</feature>
<evidence type="ECO:0000313" key="2">
    <source>
        <dbReference type="EMBL" id="CAG6741050.1"/>
    </source>
</evidence>
<feature type="compositionally biased region" description="Polar residues" evidence="1">
    <location>
        <begin position="172"/>
        <end position="208"/>
    </location>
</feature>
<dbReference type="AlphaFoldDB" id="A0A8D8Z523"/>
<dbReference type="EMBL" id="HBUF01422843">
    <property type="protein sequence ID" value="CAG6741050.1"/>
    <property type="molecule type" value="Transcribed_RNA"/>
</dbReference>